<comment type="caution">
    <text evidence="1">The sequence shown here is derived from an EMBL/GenBank/DDBJ whole genome shotgun (WGS) entry which is preliminary data.</text>
</comment>
<name>A0ABT6EZ28_9SYNE</name>
<keyword evidence="2" id="KW-1185">Reference proteome</keyword>
<dbReference type="Proteomes" id="UP001154265">
    <property type="component" value="Unassembled WGS sequence"/>
</dbReference>
<proteinExistence type="predicted"/>
<evidence type="ECO:0000313" key="1">
    <source>
        <dbReference type="EMBL" id="MDG2990500.1"/>
    </source>
</evidence>
<gene>
    <name evidence="1" type="ORF">L3556_06065</name>
</gene>
<evidence type="ECO:0000313" key="2">
    <source>
        <dbReference type="Proteomes" id="UP001154265"/>
    </source>
</evidence>
<dbReference type="EMBL" id="JAKKUT010000002">
    <property type="protein sequence ID" value="MDG2990500.1"/>
    <property type="molecule type" value="Genomic_DNA"/>
</dbReference>
<reference evidence="1" key="2">
    <citation type="submission" date="2022-01" db="EMBL/GenBank/DDBJ databases">
        <authorList>
            <person name="Zivanovic Y."/>
            <person name="Moreira D."/>
            <person name="Lopez-Garcia P."/>
        </authorList>
    </citation>
    <scope>NUCLEOTIDE SEQUENCE</scope>
    <source>
        <strain evidence="1">G9</strain>
    </source>
</reference>
<reference evidence="1" key="1">
    <citation type="journal article" date="2022" name="Genome Biol. Evol.">
        <title>A New Gene Family Diagnostic for Intracellular Biomineralization of Amorphous Ca Carbonates by Cyanobacteria.</title>
        <authorList>
            <person name="Benzerara K."/>
            <person name="Duprat E."/>
            <person name="Bitard-Feildel T."/>
            <person name="Caumes G."/>
            <person name="Cassier-Chauvat C."/>
            <person name="Chauvat F."/>
            <person name="Dezi M."/>
            <person name="Diop S.I."/>
            <person name="Gaschignard G."/>
            <person name="Gorgen S."/>
            <person name="Gugger M."/>
            <person name="Lopez-Garcia P."/>
            <person name="Millet M."/>
            <person name="Skouri-Panet F."/>
            <person name="Moreira D."/>
            <person name="Callebaut I."/>
        </authorList>
    </citation>
    <scope>NUCLEOTIDE SEQUENCE</scope>
    <source>
        <strain evidence="1">G9</strain>
    </source>
</reference>
<organism evidence="1 2">
    <name type="scientific">Candidatus Synechococcus calcipolaris G9</name>
    <dbReference type="NCBI Taxonomy" id="1497997"/>
    <lineage>
        <taxon>Bacteria</taxon>
        <taxon>Bacillati</taxon>
        <taxon>Cyanobacteriota</taxon>
        <taxon>Cyanophyceae</taxon>
        <taxon>Synechococcales</taxon>
        <taxon>Synechococcaceae</taxon>
        <taxon>Synechococcus</taxon>
    </lineage>
</organism>
<dbReference type="RefSeq" id="WP_277866409.1">
    <property type="nucleotide sequence ID" value="NZ_JAKKUT010000002.1"/>
</dbReference>
<sequence length="73" mass="8020">MRTIDVDEKFFELIVLQQELTAILTAIATQAGIGDLQTVRSLAYIGIRLANDAIDVTEKDGLVEAVDQIRSMV</sequence>
<accession>A0ABT6EZ28</accession>
<protein>
    <submittedName>
        <fullName evidence="1">Uncharacterized protein</fullName>
    </submittedName>
</protein>